<dbReference type="RefSeq" id="WP_121934206.1">
    <property type="nucleotide sequence ID" value="NZ_RDOJ01000005.1"/>
</dbReference>
<keyword evidence="2" id="KW-1185">Reference proteome</keyword>
<name>A0A3L9MFC8_9FLAO</name>
<protein>
    <submittedName>
        <fullName evidence="1">DUF1569 domain-containing protein</fullName>
    </submittedName>
</protein>
<dbReference type="InterPro" id="IPR011463">
    <property type="entry name" value="DUF1569"/>
</dbReference>
<dbReference type="Pfam" id="PF07606">
    <property type="entry name" value="DUF1569"/>
    <property type="match status" value="1"/>
</dbReference>
<dbReference type="Proteomes" id="UP000275348">
    <property type="component" value="Unassembled WGS sequence"/>
</dbReference>
<dbReference type="OrthoDB" id="9801625at2"/>
<proteinExistence type="predicted"/>
<accession>A0A3L9MFC8</accession>
<reference evidence="1 2" key="1">
    <citation type="submission" date="2018-10" db="EMBL/GenBank/DDBJ databases">
        <authorList>
            <person name="Chen X."/>
        </authorList>
    </citation>
    <scope>NUCLEOTIDE SEQUENCE [LARGE SCALE GENOMIC DNA]</scope>
    <source>
        <strain evidence="1 2">YIM 102668</strain>
    </source>
</reference>
<comment type="caution">
    <text evidence="1">The sequence shown here is derived from an EMBL/GenBank/DDBJ whole genome shotgun (WGS) entry which is preliminary data.</text>
</comment>
<dbReference type="EMBL" id="RDOJ01000005">
    <property type="protein sequence ID" value="RLZ11525.1"/>
    <property type="molecule type" value="Genomic_DNA"/>
</dbReference>
<evidence type="ECO:0000313" key="1">
    <source>
        <dbReference type="EMBL" id="RLZ11525.1"/>
    </source>
</evidence>
<sequence length="153" mass="17836">MSISIHNKEQIIDQLKQLDTTQTPDWGIMTPQHMVEHLIVSMKMSNGGFIIPCRTPKEMIPKYKEVVLNPAIDMERGIKAGGMEGLLDLRFPTMEAAIEKLEREIEKFHDYFLSNPGILMMNPVVDEIGYDEWVIFHNKHFKHHFKQFKLIKS</sequence>
<evidence type="ECO:0000313" key="2">
    <source>
        <dbReference type="Proteomes" id="UP000275348"/>
    </source>
</evidence>
<gene>
    <name evidence="1" type="ORF">EAH69_05655</name>
</gene>
<dbReference type="AlphaFoldDB" id="A0A3L9MFC8"/>
<organism evidence="1 2">
    <name type="scientific">Faecalibacter macacae</name>
    <dbReference type="NCBI Taxonomy" id="1859289"/>
    <lineage>
        <taxon>Bacteria</taxon>
        <taxon>Pseudomonadati</taxon>
        <taxon>Bacteroidota</taxon>
        <taxon>Flavobacteriia</taxon>
        <taxon>Flavobacteriales</taxon>
        <taxon>Weeksellaceae</taxon>
        <taxon>Faecalibacter</taxon>
    </lineage>
</organism>